<protein>
    <submittedName>
        <fullName evidence="2">Uncharacterized protein</fullName>
    </submittedName>
</protein>
<dbReference type="EMBL" id="OU895877">
    <property type="protein sequence ID" value="CAG9797527.1"/>
    <property type="molecule type" value="Genomic_DNA"/>
</dbReference>
<evidence type="ECO:0000256" key="1">
    <source>
        <dbReference type="ARBA" id="ARBA00005701"/>
    </source>
</evidence>
<dbReference type="InterPro" id="IPR012875">
    <property type="entry name" value="SDHF4"/>
</dbReference>
<dbReference type="Pfam" id="PF07896">
    <property type="entry name" value="DUF1674"/>
    <property type="match status" value="1"/>
</dbReference>
<keyword evidence="3" id="KW-1185">Reference proteome</keyword>
<accession>A0A9N9RJP9</accession>
<proteinExistence type="inferred from homology"/>
<dbReference type="OrthoDB" id="10355386at2759"/>
<gene>
    <name evidence="2" type="ORF">CHIRRI_LOCUS525</name>
</gene>
<dbReference type="AlphaFoldDB" id="A0A9N9RJP9"/>
<dbReference type="Proteomes" id="UP001153620">
    <property type="component" value="Chromosome 1"/>
</dbReference>
<organism evidence="2 3">
    <name type="scientific">Chironomus riparius</name>
    <dbReference type="NCBI Taxonomy" id="315576"/>
    <lineage>
        <taxon>Eukaryota</taxon>
        <taxon>Metazoa</taxon>
        <taxon>Ecdysozoa</taxon>
        <taxon>Arthropoda</taxon>
        <taxon>Hexapoda</taxon>
        <taxon>Insecta</taxon>
        <taxon>Pterygota</taxon>
        <taxon>Neoptera</taxon>
        <taxon>Endopterygota</taxon>
        <taxon>Diptera</taxon>
        <taxon>Nematocera</taxon>
        <taxon>Chironomoidea</taxon>
        <taxon>Chironomidae</taxon>
        <taxon>Chironominae</taxon>
        <taxon>Chironomus</taxon>
    </lineage>
</organism>
<evidence type="ECO:0000313" key="2">
    <source>
        <dbReference type="EMBL" id="CAG9797527.1"/>
    </source>
</evidence>
<comment type="similarity">
    <text evidence="1">Belongs to the SDHAF4 family.</text>
</comment>
<sequence>MFPNILKQEAQMATRLRLPQISYDAVTNMLKNSRVAASLTQFKNNAYERAIGQHLHKSATPHDDPTRFGDFEVRGRVSDF</sequence>
<name>A0A9N9RJP9_9DIPT</name>
<reference evidence="2" key="1">
    <citation type="submission" date="2022-01" db="EMBL/GenBank/DDBJ databases">
        <authorList>
            <person name="King R."/>
        </authorList>
    </citation>
    <scope>NUCLEOTIDE SEQUENCE</scope>
</reference>
<reference evidence="2" key="2">
    <citation type="submission" date="2022-10" db="EMBL/GenBank/DDBJ databases">
        <authorList>
            <consortium name="ENA_rothamsted_submissions"/>
            <consortium name="culmorum"/>
            <person name="King R."/>
        </authorList>
    </citation>
    <scope>NUCLEOTIDE SEQUENCE</scope>
</reference>
<evidence type="ECO:0000313" key="3">
    <source>
        <dbReference type="Proteomes" id="UP001153620"/>
    </source>
</evidence>